<evidence type="ECO:0000313" key="2">
    <source>
        <dbReference type="Proteomes" id="UP000183983"/>
    </source>
</evidence>
<dbReference type="OrthoDB" id="5186491at2"/>
<gene>
    <name evidence="1" type="ORF">SAMN05216593_102193</name>
</gene>
<organism evidence="1 2">
    <name type="scientific">Pseudomonas asturiensis</name>
    <dbReference type="NCBI Taxonomy" id="1190415"/>
    <lineage>
        <taxon>Bacteria</taxon>
        <taxon>Pseudomonadati</taxon>
        <taxon>Pseudomonadota</taxon>
        <taxon>Gammaproteobacteria</taxon>
        <taxon>Pseudomonadales</taxon>
        <taxon>Pseudomonadaceae</taxon>
        <taxon>Pseudomonas</taxon>
    </lineage>
</organism>
<name>A0A1M7KKG9_9PSED</name>
<protein>
    <submittedName>
        <fullName evidence="1">Immunity protein 22</fullName>
    </submittedName>
</protein>
<accession>A0A1M7KKG9</accession>
<dbReference type="Proteomes" id="UP000183983">
    <property type="component" value="Unassembled WGS sequence"/>
</dbReference>
<proteinExistence type="predicted"/>
<reference evidence="1 2" key="1">
    <citation type="submission" date="2016-11" db="EMBL/GenBank/DDBJ databases">
        <authorList>
            <person name="Jaros S."/>
            <person name="Januszkiewicz K."/>
            <person name="Wedrychowicz H."/>
        </authorList>
    </citation>
    <scope>NUCLEOTIDE SEQUENCE [LARGE SCALE GENOMIC DNA]</scope>
    <source>
        <strain evidence="1 2">LMG 26898</strain>
    </source>
</reference>
<dbReference type="AlphaFoldDB" id="A0A1M7KKG9"/>
<evidence type="ECO:0000313" key="1">
    <source>
        <dbReference type="EMBL" id="SHM65645.1"/>
    </source>
</evidence>
<dbReference type="InterPro" id="IPR025560">
    <property type="entry name" value="Imm22"/>
</dbReference>
<dbReference type="Pfam" id="PF14112">
    <property type="entry name" value="DUF4284"/>
    <property type="match status" value="1"/>
</dbReference>
<sequence>METYDLENYDKVHVWVGTNFSPESDYQKYFELDYSTEDGFDDPEYRICGFCKDVGVRWYDEDFIGIIKRRDKLVAVEEILQDAPIDVSDWARARAACAALGITEANATFWYTDGDGVLSIPPENSYNGLRYLGLFEGN</sequence>
<dbReference type="STRING" id="1190415.SAMN05216593_102193"/>
<dbReference type="EMBL" id="FRDA01000002">
    <property type="protein sequence ID" value="SHM65645.1"/>
    <property type="molecule type" value="Genomic_DNA"/>
</dbReference>
<dbReference type="RefSeq" id="WP_073162599.1">
    <property type="nucleotide sequence ID" value="NZ_FRDA01000002.1"/>
</dbReference>